<feature type="binding site" evidence="3">
    <location>
        <begin position="54"/>
        <end position="55"/>
    </location>
    <ligand>
        <name>phosphate</name>
        <dbReference type="ChEBI" id="CHEBI:43474"/>
    </ligand>
</feature>
<evidence type="ECO:0000256" key="3">
    <source>
        <dbReference type="HAMAP-Rule" id="MF_01963"/>
    </source>
</evidence>
<dbReference type="Pfam" id="PF01048">
    <property type="entry name" value="PNP_UDP_1"/>
    <property type="match status" value="1"/>
</dbReference>
<evidence type="ECO:0000259" key="4">
    <source>
        <dbReference type="Pfam" id="PF01048"/>
    </source>
</evidence>
<feature type="domain" description="Nucleoside phosphorylase" evidence="4">
    <location>
        <begin position="7"/>
        <end position="244"/>
    </location>
</feature>
<gene>
    <name evidence="5" type="ordered locus">Snas_2924</name>
</gene>
<dbReference type="Gene3D" id="3.40.50.1580">
    <property type="entry name" value="Nucleoside phosphorylase domain"/>
    <property type="match status" value="1"/>
</dbReference>
<dbReference type="STRING" id="446470.Snas_2924"/>
<comment type="function">
    <text evidence="3">Purine nucleoside phosphorylase involved in purine salvage.</text>
</comment>
<dbReference type="InterPro" id="IPR000845">
    <property type="entry name" value="Nucleoside_phosphorylase_d"/>
</dbReference>
<comment type="catalytic activity">
    <reaction evidence="3">
        <text>a purine D-ribonucleoside + phosphate = a purine nucleobase + alpha-D-ribose 1-phosphate</text>
        <dbReference type="Rhea" id="RHEA:19805"/>
        <dbReference type="ChEBI" id="CHEBI:26386"/>
        <dbReference type="ChEBI" id="CHEBI:43474"/>
        <dbReference type="ChEBI" id="CHEBI:57720"/>
        <dbReference type="ChEBI" id="CHEBI:142355"/>
        <dbReference type="EC" id="2.4.2.1"/>
    </reaction>
</comment>
<accession>D3Q9B7</accession>
<dbReference type="Proteomes" id="UP000000844">
    <property type="component" value="Chromosome"/>
</dbReference>
<dbReference type="GO" id="GO:0005829">
    <property type="term" value="C:cytosol"/>
    <property type="evidence" value="ECO:0007669"/>
    <property type="project" value="TreeGrafter"/>
</dbReference>
<feature type="site" description="Important for substrate specificity" evidence="3">
    <location>
        <position position="167"/>
    </location>
</feature>
<proteinExistence type="inferred from homology"/>
<dbReference type="AlphaFoldDB" id="D3Q9B7"/>
<dbReference type="InterPro" id="IPR010044">
    <property type="entry name" value="MTAP"/>
</dbReference>
<comment type="similarity">
    <text evidence="3">Belongs to the PNP/MTAP phosphorylase family. MTAP subfamily.</text>
</comment>
<sequence>MSASVTRLGIIGGSGLYELLDDPRYVEPETPYGPASAPIALGRLSGREVAFLPRHGASHEHPPHRVNYRANLWALDSLGVTRVIGVSAVGSLDPAIEPGTLVVPDQVVDRTHGRDGTYFDGPRVAHASFADPYCVAGRELAVDTVRSQGWPMRDAGTLVVIGGPRFSSRAESLWYQAQGWSIVGMTAMPEVALARELGLCYVPLCLVTDVDAGVAVGEGVTQEEVFAAFAANIARIRELLRDLVAKVGDGPDRACAALKPQPL</sequence>
<dbReference type="GO" id="GO:0017061">
    <property type="term" value="F:S-methyl-5-thioadenosine phosphorylase activity"/>
    <property type="evidence" value="ECO:0007669"/>
    <property type="project" value="InterPro"/>
</dbReference>
<feature type="site" description="Important for substrate specificity" evidence="3">
    <location>
        <position position="222"/>
    </location>
</feature>
<dbReference type="InterPro" id="IPR035994">
    <property type="entry name" value="Nucleoside_phosphorylase_sf"/>
</dbReference>
<evidence type="ECO:0000256" key="2">
    <source>
        <dbReference type="ARBA" id="ARBA00022679"/>
    </source>
</evidence>
<dbReference type="UniPathway" id="UPA00606"/>
<dbReference type="OrthoDB" id="1523230at2"/>
<keyword evidence="1 3" id="KW-0328">Glycosyltransferase</keyword>
<comment type="pathway">
    <text evidence="3">Purine metabolism; purine nucleoside salvage.</text>
</comment>
<dbReference type="NCBIfam" id="NF006599">
    <property type="entry name" value="PRK09136.1"/>
    <property type="match status" value="1"/>
</dbReference>
<dbReference type="HOGENOM" id="CLU_054456_0_2_11"/>
<organism evidence="5 6">
    <name type="scientific">Stackebrandtia nassauensis (strain DSM 44728 / CIP 108903 / NRRL B-16338 / NBRC 102104 / LLR-40K-21)</name>
    <dbReference type="NCBI Taxonomy" id="446470"/>
    <lineage>
        <taxon>Bacteria</taxon>
        <taxon>Bacillati</taxon>
        <taxon>Actinomycetota</taxon>
        <taxon>Actinomycetes</taxon>
        <taxon>Glycomycetales</taxon>
        <taxon>Glycomycetaceae</taxon>
        <taxon>Stackebrandtia</taxon>
    </lineage>
</organism>
<protein>
    <recommendedName>
        <fullName evidence="3">Purine nucleoside phosphorylase</fullName>
        <shortName evidence="3">PNP</shortName>
        <ecNumber evidence="3">2.4.2.1</ecNumber>
    </recommendedName>
</protein>
<keyword evidence="2 3" id="KW-0808">Transferase</keyword>
<comment type="miscellaneous">
    <text evidence="3">Although this enzyme belongs to the family of MTA phosphorylases based on sequence homology, it lacks several conserved amino acids in the substrate binding pocket that confer specificity towards MTA.</text>
</comment>
<dbReference type="HAMAP" id="MF_01963">
    <property type="entry name" value="MTAP"/>
    <property type="match status" value="1"/>
</dbReference>
<dbReference type="PANTHER" id="PTHR42679:SF2">
    <property type="entry name" value="S-METHYL-5'-THIOADENOSINE PHOSPHORYLASE"/>
    <property type="match status" value="1"/>
</dbReference>
<dbReference type="RefSeq" id="WP_013018170.1">
    <property type="nucleotide sequence ID" value="NC_013947.1"/>
</dbReference>
<dbReference type="KEGG" id="sna:Snas_2924"/>
<comment type="subunit">
    <text evidence="3">Homohexamer. Dimer of a homotrimer.</text>
</comment>
<dbReference type="EC" id="2.4.2.1" evidence="3"/>
<dbReference type="SUPFAM" id="SSF53167">
    <property type="entry name" value="Purine and uridine phosphorylases"/>
    <property type="match status" value="1"/>
</dbReference>
<dbReference type="NCBIfam" id="TIGR01694">
    <property type="entry name" value="MTAP"/>
    <property type="match status" value="1"/>
</dbReference>
<name>D3Q9B7_STANL</name>
<keyword evidence="6" id="KW-1185">Reference proteome</keyword>
<dbReference type="eggNOG" id="COG0005">
    <property type="taxonomic scope" value="Bacteria"/>
</dbReference>
<dbReference type="GO" id="GO:0006166">
    <property type="term" value="P:purine ribonucleoside salvage"/>
    <property type="evidence" value="ECO:0007669"/>
    <property type="project" value="UniProtKB-UniRule"/>
</dbReference>
<dbReference type="PANTHER" id="PTHR42679">
    <property type="entry name" value="S-METHYL-5'-THIOADENOSINE PHOSPHORYLASE"/>
    <property type="match status" value="1"/>
</dbReference>
<feature type="binding site" evidence="3">
    <location>
        <position position="14"/>
    </location>
    <ligand>
        <name>phosphate</name>
        <dbReference type="ChEBI" id="CHEBI:43474"/>
    </ligand>
</feature>
<feature type="binding site" evidence="3">
    <location>
        <begin position="87"/>
        <end position="88"/>
    </location>
    <ligand>
        <name>phosphate</name>
        <dbReference type="ChEBI" id="CHEBI:43474"/>
    </ligand>
</feature>
<evidence type="ECO:0000256" key="1">
    <source>
        <dbReference type="ARBA" id="ARBA00022676"/>
    </source>
</evidence>
<evidence type="ECO:0000313" key="6">
    <source>
        <dbReference type="Proteomes" id="UP000000844"/>
    </source>
</evidence>
<dbReference type="NCBIfam" id="NF005876">
    <property type="entry name" value="PRK07823.1"/>
    <property type="match status" value="1"/>
</dbReference>
<feature type="binding site" evidence="3">
    <location>
        <begin position="209"/>
        <end position="211"/>
    </location>
    <ligand>
        <name>substrate</name>
    </ligand>
</feature>
<evidence type="ECO:0000313" key="5">
    <source>
        <dbReference type="EMBL" id="ADD42599.1"/>
    </source>
</evidence>
<dbReference type="CDD" id="cd09010">
    <property type="entry name" value="MTAP_SsMTAPII_like_MTIP"/>
    <property type="match status" value="1"/>
</dbReference>
<reference evidence="5 6" key="1">
    <citation type="journal article" date="2009" name="Stand. Genomic Sci.">
        <title>Complete genome sequence of Stackebrandtia nassauensis type strain (LLR-40K-21).</title>
        <authorList>
            <person name="Munk C."/>
            <person name="Lapidus A."/>
            <person name="Copeland A."/>
            <person name="Jando M."/>
            <person name="Mayilraj S."/>
            <person name="Glavina Del Rio T."/>
            <person name="Nolan M."/>
            <person name="Chen F."/>
            <person name="Lucas S."/>
            <person name="Tice H."/>
            <person name="Cheng J.F."/>
            <person name="Han C."/>
            <person name="Detter J.C."/>
            <person name="Bruce D."/>
            <person name="Goodwin L."/>
            <person name="Chain P."/>
            <person name="Pitluck S."/>
            <person name="Goker M."/>
            <person name="Ovchinikova G."/>
            <person name="Pati A."/>
            <person name="Ivanova N."/>
            <person name="Mavromatis K."/>
            <person name="Chen A."/>
            <person name="Palaniappan K."/>
            <person name="Land M."/>
            <person name="Hauser L."/>
            <person name="Chang Y.J."/>
            <person name="Jeffries C.D."/>
            <person name="Bristow J."/>
            <person name="Eisen J.A."/>
            <person name="Markowitz V."/>
            <person name="Hugenholtz P."/>
            <person name="Kyrpides N.C."/>
            <person name="Klenk H.P."/>
        </authorList>
    </citation>
    <scope>NUCLEOTIDE SEQUENCE [LARGE SCALE GENOMIC DNA]</scope>
    <source>
        <strain evidence="6">DSM 44728 / CIP 108903 / NRRL B-16338 / NBRC 102104 / LLR-40K-21</strain>
    </source>
</reference>
<dbReference type="EMBL" id="CP001778">
    <property type="protein sequence ID" value="ADD42599.1"/>
    <property type="molecule type" value="Genomic_DNA"/>
</dbReference>
<feature type="binding site" evidence="3">
    <location>
        <position position="186"/>
    </location>
    <ligand>
        <name>phosphate</name>
        <dbReference type="ChEBI" id="CHEBI:43474"/>
    </ligand>
</feature>
<feature type="binding site" evidence="3">
    <location>
        <position position="185"/>
    </location>
    <ligand>
        <name>substrate</name>
    </ligand>
</feature>
<dbReference type="GO" id="GO:0019509">
    <property type="term" value="P:L-methionine salvage from methylthioadenosine"/>
    <property type="evidence" value="ECO:0007669"/>
    <property type="project" value="TreeGrafter"/>
</dbReference>
<keyword evidence="3" id="KW-0660">Purine salvage</keyword>